<dbReference type="OrthoDB" id="1253990at2"/>
<dbReference type="SUPFAM" id="SSF142433">
    <property type="entry name" value="CinA-like"/>
    <property type="match status" value="1"/>
</dbReference>
<feature type="domain" description="CinA C-terminal" evidence="1">
    <location>
        <begin position="4"/>
        <end position="154"/>
    </location>
</feature>
<organism evidence="2 3">
    <name type="scientific">Ornithinimicrobium ciconiae</name>
    <dbReference type="NCBI Taxonomy" id="2594265"/>
    <lineage>
        <taxon>Bacteria</taxon>
        <taxon>Bacillati</taxon>
        <taxon>Actinomycetota</taxon>
        <taxon>Actinomycetes</taxon>
        <taxon>Micrococcales</taxon>
        <taxon>Ornithinimicrobiaceae</taxon>
        <taxon>Ornithinimicrobium</taxon>
    </lineage>
</organism>
<sequence>MDPVAGRVIADLGRSGHTIATAESLTGGRVCALLTTVPGSSSVVLGGVVSYSCELKVSVLGVSAAVLAEQGAVSADTALQMAQGVCRVTGASVGVATTGVAGPDPSEGKPVGTVFVAVAVGESWGRVRALTLHGSREQIRAQSVDSALDLVLEALAESGDTG</sequence>
<evidence type="ECO:0000313" key="2">
    <source>
        <dbReference type="EMBL" id="QDO90421.1"/>
    </source>
</evidence>
<evidence type="ECO:0000259" key="1">
    <source>
        <dbReference type="Pfam" id="PF02464"/>
    </source>
</evidence>
<dbReference type="Gene3D" id="3.90.950.20">
    <property type="entry name" value="CinA-like"/>
    <property type="match status" value="1"/>
</dbReference>
<dbReference type="InterPro" id="IPR036653">
    <property type="entry name" value="CinA-like_C"/>
</dbReference>
<name>A0A516GFX6_9MICO</name>
<dbReference type="AlphaFoldDB" id="A0A516GFX6"/>
<dbReference type="Pfam" id="PF02464">
    <property type="entry name" value="CinA"/>
    <property type="match status" value="1"/>
</dbReference>
<reference evidence="2 3" key="1">
    <citation type="submission" date="2019-07" db="EMBL/GenBank/DDBJ databases">
        <title>complete genome sequencing of Ornithinimicrobium sp. H23M54.</title>
        <authorList>
            <person name="Bae J.-W."/>
            <person name="Lee S.-Y."/>
        </authorList>
    </citation>
    <scope>NUCLEOTIDE SEQUENCE [LARGE SCALE GENOMIC DNA]</scope>
    <source>
        <strain evidence="2 3">H23M54</strain>
    </source>
</reference>
<dbReference type="GO" id="GO:0016787">
    <property type="term" value="F:hydrolase activity"/>
    <property type="evidence" value="ECO:0007669"/>
    <property type="project" value="UniProtKB-KW"/>
</dbReference>
<keyword evidence="3" id="KW-1185">Reference proteome</keyword>
<protein>
    <submittedName>
        <fullName evidence="2">Nicotinamide-nucleotide amidohydrolase family protein</fullName>
    </submittedName>
</protein>
<gene>
    <name evidence="2" type="ORF">FNH13_13925</name>
</gene>
<proteinExistence type="predicted"/>
<dbReference type="NCBIfam" id="TIGR00199">
    <property type="entry name" value="PncC_domain"/>
    <property type="match status" value="1"/>
</dbReference>
<dbReference type="KEGG" id="orz:FNH13_13925"/>
<dbReference type="EMBL" id="CP041616">
    <property type="protein sequence ID" value="QDO90421.1"/>
    <property type="molecule type" value="Genomic_DNA"/>
</dbReference>
<dbReference type="Proteomes" id="UP000315395">
    <property type="component" value="Chromosome"/>
</dbReference>
<accession>A0A516GFX6</accession>
<evidence type="ECO:0000313" key="3">
    <source>
        <dbReference type="Proteomes" id="UP000315395"/>
    </source>
</evidence>
<keyword evidence="2" id="KW-0378">Hydrolase</keyword>
<dbReference type="InterPro" id="IPR008136">
    <property type="entry name" value="CinA_C"/>
</dbReference>